<evidence type="ECO:0000313" key="3">
    <source>
        <dbReference type="Proteomes" id="UP000277811"/>
    </source>
</evidence>
<feature type="transmembrane region" description="Helical" evidence="1">
    <location>
        <begin position="38"/>
        <end position="61"/>
    </location>
</feature>
<accession>A0A498RF66</accession>
<keyword evidence="1" id="KW-0812">Transmembrane</keyword>
<feature type="transmembrane region" description="Helical" evidence="1">
    <location>
        <begin position="12"/>
        <end position="32"/>
    </location>
</feature>
<proteinExistence type="predicted"/>
<keyword evidence="3" id="KW-1185">Reference proteome</keyword>
<keyword evidence="1" id="KW-0472">Membrane</keyword>
<sequence>MKRLYKKRNGKFVSLVSLIALSAMLAIFFLALPEFLVSKAGVALAVFWIFTAMLVFTAHSVRLGTLEKQKQVHMSRLMIEKELQNLRRGNKPLRRMHG</sequence>
<protein>
    <submittedName>
        <fullName evidence="2">Uncharacterized protein</fullName>
    </submittedName>
</protein>
<keyword evidence="1" id="KW-1133">Transmembrane helix</keyword>
<dbReference type="Proteomes" id="UP000277811">
    <property type="component" value="Unassembled WGS sequence"/>
</dbReference>
<dbReference type="AlphaFoldDB" id="A0A498RF66"/>
<evidence type="ECO:0000313" key="2">
    <source>
        <dbReference type="EMBL" id="VBB08733.1"/>
    </source>
</evidence>
<dbReference type="OrthoDB" id="1682959at2"/>
<evidence type="ECO:0000256" key="1">
    <source>
        <dbReference type="SAM" id="Phobius"/>
    </source>
</evidence>
<reference evidence="2 3" key="1">
    <citation type="submission" date="2018-06" db="EMBL/GenBank/DDBJ databases">
        <authorList>
            <person name="Strepis N."/>
        </authorList>
    </citation>
    <scope>NUCLEOTIDE SEQUENCE [LARGE SCALE GENOMIC DNA]</scope>
    <source>
        <strain evidence="2">LUCI</strain>
    </source>
</reference>
<name>A0A498RF66_9FIRM</name>
<dbReference type="RefSeq" id="WP_122629593.1">
    <property type="nucleotide sequence ID" value="NZ_UPPP01000094.1"/>
</dbReference>
<gene>
    <name evidence="2" type="ORF">LUCI_4011</name>
</gene>
<dbReference type="EMBL" id="UPPP01000094">
    <property type="protein sequence ID" value="VBB08733.1"/>
    <property type="molecule type" value="Genomic_DNA"/>
</dbReference>
<organism evidence="2 3">
    <name type="scientific">Lucifera butyrica</name>
    <dbReference type="NCBI Taxonomy" id="1351585"/>
    <lineage>
        <taxon>Bacteria</taxon>
        <taxon>Bacillati</taxon>
        <taxon>Bacillota</taxon>
        <taxon>Negativicutes</taxon>
        <taxon>Veillonellales</taxon>
        <taxon>Veillonellaceae</taxon>
        <taxon>Lucifera</taxon>
    </lineage>
</organism>